<proteinExistence type="predicted"/>
<evidence type="ECO:0000313" key="2">
    <source>
        <dbReference type="WBParaSite" id="RSKR_0000253200.1"/>
    </source>
</evidence>
<name>A0AC35TNX2_9BILA</name>
<dbReference type="WBParaSite" id="RSKR_0000253200.1">
    <property type="protein sequence ID" value="RSKR_0000253200.1"/>
    <property type="gene ID" value="RSKR_0000253200"/>
</dbReference>
<sequence>MATNFIKKIIRKSKSRSKSPQTRNQSKDKYVMHQGHYSKEPMLMNTFFDVPTTDPYYLNQIQHQSRARIRNNKEKNNYPQVMSHPNNCYDHNFSTPQMDRFYSRSPPQHFSTPASPQSSRYKLDQPYSPHLNPRSNHYLSPSQIYNDNDGCYHQSNLFGDPAALRYSSQSKMNINNDLYETLSPSPTKLTPFTPFFEDTLSKTSKRGSKSPSKKSNEKSNERSKEKSHEKSTEGGSNSHGKKISKTFDYLSPQCKRDGCSATIFVENTKFSVCKQQLSHASDFFRNLFVDNKALPMDGVKQHSINECSIVVSGLSHPSQSIQFQWFIESIIELPVLRELSEETLETCMRLSKRFGAKGLENRCIKYIVENADLKPPMVALCWLNWIVKHRFDQCSYDACLPVVGRLSLENLEKHRQMLSERIYSDLLAAKLRTMYSQVVDIFKKIHELDHFSTDVRQCPRCGRTKEGGMIKIKASPCTKTVGCNICFKENECELEKKSNGDFQAYYKCEHALVPFNEKTQDCFCQSYLYKENFIKKPSKCASDIEKAKATTKQKQINQDSHDSE</sequence>
<accession>A0AC35TNX2</accession>
<dbReference type="Proteomes" id="UP000095286">
    <property type="component" value="Unplaced"/>
</dbReference>
<evidence type="ECO:0000313" key="1">
    <source>
        <dbReference type="Proteomes" id="UP000095286"/>
    </source>
</evidence>
<reference evidence="2" key="1">
    <citation type="submission" date="2016-11" db="UniProtKB">
        <authorList>
            <consortium name="WormBaseParasite"/>
        </authorList>
    </citation>
    <scope>IDENTIFICATION</scope>
    <source>
        <strain evidence="2">KR3021</strain>
    </source>
</reference>
<organism evidence="1 2">
    <name type="scientific">Rhabditophanes sp. KR3021</name>
    <dbReference type="NCBI Taxonomy" id="114890"/>
    <lineage>
        <taxon>Eukaryota</taxon>
        <taxon>Metazoa</taxon>
        <taxon>Ecdysozoa</taxon>
        <taxon>Nematoda</taxon>
        <taxon>Chromadorea</taxon>
        <taxon>Rhabditida</taxon>
        <taxon>Tylenchina</taxon>
        <taxon>Panagrolaimomorpha</taxon>
        <taxon>Strongyloidoidea</taxon>
        <taxon>Alloionematidae</taxon>
        <taxon>Rhabditophanes</taxon>
    </lineage>
</organism>
<protein>
    <submittedName>
        <fullName evidence="2">BTB domain-containing protein</fullName>
    </submittedName>
</protein>